<dbReference type="Pfam" id="PF02195">
    <property type="entry name" value="ParB_N"/>
    <property type="match status" value="1"/>
</dbReference>
<dbReference type="Proteomes" id="UP000281098">
    <property type="component" value="Unassembled WGS sequence"/>
</dbReference>
<dbReference type="SMART" id="SM00470">
    <property type="entry name" value="ParB"/>
    <property type="match status" value="1"/>
</dbReference>
<proteinExistence type="predicted"/>
<dbReference type="Gene3D" id="1.10.10.2830">
    <property type="match status" value="1"/>
</dbReference>
<dbReference type="InterPro" id="IPR003115">
    <property type="entry name" value="ParB_N"/>
</dbReference>
<organism evidence="3 4">
    <name type="scientific">Burkholderia stagnalis</name>
    <dbReference type="NCBI Taxonomy" id="1503054"/>
    <lineage>
        <taxon>Bacteria</taxon>
        <taxon>Pseudomonadati</taxon>
        <taxon>Pseudomonadota</taxon>
        <taxon>Betaproteobacteria</taxon>
        <taxon>Burkholderiales</taxon>
        <taxon>Burkholderiaceae</taxon>
        <taxon>Burkholderia</taxon>
        <taxon>Burkholderia cepacia complex</taxon>
    </lineage>
</organism>
<feature type="region of interest" description="Disordered" evidence="1">
    <location>
        <begin position="411"/>
        <end position="459"/>
    </location>
</feature>
<sequence>MNAVTTEILALAHDAGVPPAPPEAHRQAADVRDLPLKRLVASPYNVRRVPRTGIKELALNIWHTGGLLQNLVVHAMKVGPKKAQTFGVAAGERRRLALVYLLEHGYIPADYPVRCLVVPVADAVLLSATENEMREPMHPADACDAYRVLVDAGRAVAEVAEIYGVSVQTVHRRLKLARVSPTLVELFRDDQIGADQMMALALSDSHDEQERAWFDAQPHDRHAQAIRRKLIAGERDFLNNRVALYVGIDAFEAAGGSVRRDLFSDDGSAWYSDQALMERVALEQLGVVAAEVLNEGWGWVEPVLTFDYHARCRFVQIAPTSVPPTDEQQQELDEIDARVVVIAEQQEAPDVDEETYDRLCNEETTLSLRYAAIEDSLAVYTPLQKAGAGAIVTIEQDGTLTVMRGWVKKPEATNPVVDNSSDDSDATDDSNDTADGSPGATEGGVSPAPAPKEDSPHSAALTRRLNARRTAAVGMALARQPHVALAALVHRFLVSEYAAGSAASALDIQWHDKADTIERAAPELADDLAYRLHSEQRSGWSGVIPADSAALFGWCVEQTDERLMLILAQYVAASLDSVTIDERPHAINSLIPALGLNMADEWKPTRASYFDHVPKARIADVVAAAVSHAEGMRIAKLKKADAAAEAERLMAGRGWLPEHLAQAEVRTSNLWQLLRDRDDEAELDPVNDGQFGAAHVEPAEQVEHIDRTESVEE</sequence>
<dbReference type="RefSeq" id="WP_124492031.1">
    <property type="nucleotide sequence ID" value="NZ_QTOI01000091.1"/>
</dbReference>
<name>A0ABX9YEK4_9BURK</name>
<feature type="domain" description="ParB-like N-terminal" evidence="2">
    <location>
        <begin position="32"/>
        <end position="132"/>
    </location>
</feature>
<dbReference type="CDD" id="cd16406">
    <property type="entry name" value="ParB_N_like"/>
    <property type="match status" value="1"/>
</dbReference>
<evidence type="ECO:0000313" key="3">
    <source>
        <dbReference type="EMBL" id="RQY79009.1"/>
    </source>
</evidence>
<protein>
    <submittedName>
        <fullName evidence="3">ParB/RepB/Spo0J family partition protein</fullName>
    </submittedName>
</protein>
<gene>
    <name evidence="3" type="ORF">DF017_35385</name>
</gene>
<dbReference type="PANTHER" id="PTHR33375:SF7">
    <property type="entry name" value="CHROMOSOME 2-PARTITIONING PROTEIN PARB-RELATED"/>
    <property type="match status" value="1"/>
</dbReference>
<dbReference type="InterPro" id="IPR050336">
    <property type="entry name" value="Chromosome_partition/occlusion"/>
</dbReference>
<reference evidence="3 4" key="1">
    <citation type="submission" date="2018-08" db="EMBL/GenBank/DDBJ databases">
        <title>Comparative analysis of Burkholderia isolates from Puerto Rico.</title>
        <authorList>
            <person name="Hall C."/>
            <person name="Sahl J."/>
            <person name="Wagner D."/>
        </authorList>
    </citation>
    <scope>NUCLEOTIDE SEQUENCE [LARGE SCALE GENOMIC DNA]</scope>
    <source>
        <strain evidence="3 4">Bp8966</strain>
    </source>
</reference>
<feature type="compositionally biased region" description="Acidic residues" evidence="1">
    <location>
        <begin position="420"/>
        <end position="432"/>
    </location>
</feature>
<dbReference type="PANTHER" id="PTHR33375">
    <property type="entry name" value="CHROMOSOME-PARTITIONING PROTEIN PARB-RELATED"/>
    <property type="match status" value="1"/>
</dbReference>
<comment type="caution">
    <text evidence="3">The sequence shown here is derived from an EMBL/GenBank/DDBJ whole genome shotgun (WGS) entry which is preliminary data.</text>
</comment>
<dbReference type="SUPFAM" id="SSF110849">
    <property type="entry name" value="ParB/Sulfiredoxin"/>
    <property type="match status" value="1"/>
</dbReference>
<evidence type="ECO:0000313" key="4">
    <source>
        <dbReference type="Proteomes" id="UP000281098"/>
    </source>
</evidence>
<dbReference type="InterPro" id="IPR036086">
    <property type="entry name" value="ParB/Sulfiredoxin_sf"/>
</dbReference>
<feature type="region of interest" description="Disordered" evidence="1">
    <location>
        <begin position="682"/>
        <end position="713"/>
    </location>
</feature>
<evidence type="ECO:0000259" key="2">
    <source>
        <dbReference type="SMART" id="SM00470"/>
    </source>
</evidence>
<dbReference type="SUPFAM" id="SSF109709">
    <property type="entry name" value="KorB DNA-binding domain-like"/>
    <property type="match status" value="1"/>
</dbReference>
<dbReference type="EMBL" id="QTPM01000092">
    <property type="protein sequence ID" value="RQY79009.1"/>
    <property type="molecule type" value="Genomic_DNA"/>
</dbReference>
<accession>A0ABX9YEK4</accession>
<keyword evidence="4" id="KW-1185">Reference proteome</keyword>
<feature type="compositionally biased region" description="Basic and acidic residues" evidence="1">
    <location>
        <begin position="697"/>
        <end position="713"/>
    </location>
</feature>
<evidence type="ECO:0000256" key="1">
    <source>
        <dbReference type="SAM" id="MobiDB-lite"/>
    </source>
</evidence>